<accession>A0A171ALB9</accession>
<evidence type="ECO:0000313" key="1">
    <source>
        <dbReference type="EMBL" id="GAT63921.1"/>
    </source>
</evidence>
<name>A0A171ALB9_9BACT</name>
<keyword evidence="2" id="KW-1185">Reference proteome</keyword>
<reference evidence="2" key="2">
    <citation type="journal article" date="2017" name="Genome Announc.">
        <title>Draft genome sequence of Paludibacter jiangxiensis NM7(T), a propionate-producing fermentative bacterium.</title>
        <authorList>
            <person name="Qiu Y.-L."/>
            <person name="Tourlousse D.M."/>
            <person name="Matsuura N."/>
            <person name="Ohashi A."/>
            <person name="Sekiguchi Y."/>
        </authorList>
    </citation>
    <scope>NUCLEOTIDE SEQUENCE [LARGE SCALE GENOMIC DNA]</scope>
    <source>
        <strain evidence="2">NM7</strain>
    </source>
</reference>
<gene>
    <name evidence="1" type="ORF">PJIAN_4464</name>
</gene>
<proteinExistence type="predicted"/>
<organism evidence="1 2">
    <name type="scientific">Paludibacter jiangxiensis</name>
    <dbReference type="NCBI Taxonomy" id="681398"/>
    <lineage>
        <taxon>Bacteria</taxon>
        <taxon>Pseudomonadati</taxon>
        <taxon>Bacteroidota</taxon>
        <taxon>Bacteroidia</taxon>
        <taxon>Bacteroidales</taxon>
        <taxon>Paludibacteraceae</taxon>
        <taxon>Paludibacter</taxon>
    </lineage>
</organism>
<dbReference type="Proteomes" id="UP000076586">
    <property type="component" value="Unassembled WGS sequence"/>
</dbReference>
<dbReference type="EMBL" id="BDCR01000004">
    <property type="protein sequence ID" value="GAT63921.1"/>
    <property type="molecule type" value="Genomic_DNA"/>
</dbReference>
<dbReference type="AlphaFoldDB" id="A0A171ALB9"/>
<reference evidence="2" key="1">
    <citation type="submission" date="2016-04" db="EMBL/GenBank/DDBJ databases">
        <title>Draft genome sequence of Paludibacter jiangxiensis strain NM7.</title>
        <authorList>
            <person name="Qiu Y."/>
            <person name="Matsuura N."/>
            <person name="Ohashi A."/>
            <person name="Tourlousse M.D."/>
            <person name="Sekiguchi Y."/>
        </authorList>
    </citation>
    <scope>NUCLEOTIDE SEQUENCE [LARGE SCALE GENOMIC DNA]</scope>
    <source>
        <strain evidence="2">NM7</strain>
    </source>
</reference>
<protein>
    <submittedName>
        <fullName evidence="1">Uncharacterized protein</fullName>
    </submittedName>
</protein>
<evidence type="ECO:0000313" key="2">
    <source>
        <dbReference type="Proteomes" id="UP000076586"/>
    </source>
</evidence>
<comment type="caution">
    <text evidence="1">The sequence shown here is derived from an EMBL/GenBank/DDBJ whole genome shotgun (WGS) entry which is preliminary data.</text>
</comment>
<sequence>MTENIGKSQLFHATDESCIFRIIVESEYGHIVYNSSIENILNEIHLDFDTSLWSKGIHLLKLLNNNKLIYQTLIYKNINQDTLCIKIPIKKTE</sequence>